<sequence length="624" mass="67297">MTRAESSLAESSLAESSTTVRHVDALGGGVPSPDGRTVAYVSDAGGRPQVWLRATDGSTPARELSVGGVVTRCVWRPDGTGLLVQTDPTGAEDYQLAELDPATGEVSRLADEPGVRHEIGIPYGTTGDPYSPDGMLLAYASNSRDRSCFDVLVRDLATGVDRLVLRGDDRYLPVCFSPDSRRLLVLRLHQNTEHDLFAVDLAPSPGTPADDTVTHLTPHDGPSKYLPIGWSEDGIYLCATHGRDFLGVALLAPDGEWRWLDTPDHDVEGGALSRDGRWLAWGVNVDGYTELVRLDLRTGDRGPVRGLPRGMAVTEHGLGGHALRFTDDGSALLVQLARPDAATELYLADLATGGARRLTDAGRDLPGGLVTPEIVRFDSADGLTVDGLLYRPSGEDRSPVVVLVHGGPEFRTYPAYDPLIHALLANGIGVLAPNVRGSSGRGMRYQRLVYRDWGGGDLADLAAAAGFLRGVDWADGDRLGVYGASYGGFAALSCLTRLPELWRAGVSECGPSDLIDDIRSFPPTWRLRGRDWIGDPDDPEDAAMLIERSPLHNAHRLRAPLLLMHGSNDTRVAVENSDRMFLRLTDLGLPVRFEEIAGEGHVIADRDSQAAILRTIVAWFVSHL</sequence>
<keyword evidence="2" id="KW-0645">Protease</keyword>
<dbReference type="GO" id="GO:0006508">
    <property type="term" value="P:proteolysis"/>
    <property type="evidence" value="ECO:0007669"/>
    <property type="project" value="InterPro"/>
</dbReference>
<feature type="domain" description="Peptidase S9 prolyl oligopeptidase catalytic" evidence="4">
    <location>
        <begin position="423"/>
        <end position="624"/>
    </location>
</feature>
<protein>
    <submittedName>
        <fullName evidence="5">S9 family peptidase</fullName>
    </submittedName>
</protein>
<evidence type="ECO:0000256" key="2">
    <source>
        <dbReference type="ARBA" id="ARBA00022825"/>
    </source>
</evidence>
<evidence type="ECO:0000256" key="1">
    <source>
        <dbReference type="ARBA" id="ARBA00022801"/>
    </source>
</evidence>
<evidence type="ECO:0000313" key="6">
    <source>
        <dbReference type="Proteomes" id="UP000323454"/>
    </source>
</evidence>
<feature type="region of interest" description="Disordered" evidence="3">
    <location>
        <begin position="1"/>
        <end position="35"/>
    </location>
</feature>
<reference evidence="5 6" key="1">
    <citation type="submission" date="2019-09" db="EMBL/GenBank/DDBJ databases">
        <title>Goodfellowia gen. nov., a new genus of the Pseudonocardineae related to Actinoalloteichus, containing Goodfellowia coeruleoviolacea gen. nov., comb. nov. gen. nov., comb. nov.</title>
        <authorList>
            <person name="Labeda D."/>
        </authorList>
    </citation>
    <scope>NUCLEOTIDE SEQUENCE [LARGE SCALE GENOMIC DNA]</scope>
    <source>
        <strain evidence="5 6">AN110305</strain>
    </source>
</reference>
<keyword evidence="2" id="KW-0720">Serine protease</keyword>
<dbReference type="Gene3D" id="3.40.50.1820">
    <property type="entry name" value="alpha/beta hydrolase"/>
    <property type="match status" value="1"/>
</dbReference>
<evidence type="ECO:0000313" key="5">
    <source>
        <dbReference type="EMBL" id="KAA2254055.1"/>
    </source>
</evidence>
<dbReference type="SUPFAM" id="SSF82171">
    <property type="entry name" value="DPP6 N-terminal domain-like"/>
    <property type="match status" value="1"/>
</dbReference>
<dbReference type="InterPro" id="IPR029058">
    <property type="entry name" value="AB_hydrolase_fold"/>
</dbReference>
<name>A0A5B2WRC3_9PSEU</name>
<dbReference type="OrthoDB" id="128799at2"/>
<dbReference type="Pfam" id="PF07676">
    <property type="entry name" value="PD40"/>
    <property type="match status" value="1"/>
</dbReference>
<dbReference type="EMBL" id="VUOB01000063">
    <property type="protein sequence ID" value="KAA2254055.1"/>
    <property type="molecule type" value="Genomic_DNA"/>
</dbReference>
<dbReference type="InterPro" id="IPR011659">
    <property type="entry name" value="WD40"/>
</dbReference>
<dbReference type="GO" id="GO:0004252">
    <property type="term" value="F:serine-type endopeptidase activity"/>
    <property type="evidence" value="ECO:0007669"/>
    <property type="project" value="TreeGrafter"/>
</dbReference>
<dbReference type="InterPro" id="IPR011042">
    <property type="entry name" value="6-blade_b-propeller_TolB-like"/>
</dbReference>
<accession>A0A5B2WRC3</accession>
<feature type="compositionally biased region" description="Low complexity" evidence="3">
    <location>
        <begin position="1"/>
        <end position="17"/>
    </location>
</feature>
<dbReference type="PANTHER" id="PTHR42776">
    <property type="entry name" value="SERINE PEPTIDASE S9 FAMILY MEMBER"/>
    <property type="match status" value="1"/>
</dbReference>
<dbReference type="PANTHER" id="PTHR42776:SF27">
    <property type="entry name" value="DIPEPTIDYL PEPTIDASE FAMILY MEMBER 6"/>
    <property type="match status" value="1"/>
</dbReference>
<dbReference type="Gene3D" id="2.120.10.30">
    <property type="entry name" value="TolB, C-terminal domain"/>
    <property type="match status" value="2"/>
</dbReference>
<reference evidence="5 6" key="2">
    <citation type="submission" date="2019-09" db="EMBL/GenBank/DDBJ databases">
        <authorList>
            <person name="Jin C."/>
        </authorList>
    </citation>
    <scope>NUCLEOTIDE SEQUENCE [LARGE SCALE GENOMIC DNA]</scope>
    <source>
        <strain evidence="5 6">AN110305</strain>
    </source>
</reference>
<organism evidence="5 6">
    <name type="scientific">Solihabitans fulvus</name>
    <dbReference type="NCBI Taxonomy" id="1892852"/>
    <lineage>
        <taxon>Bacteria</taxon>
        <taxon>Bacillati</taxon>
        <taxon>Actinomycetota</taxon>
        <taxon>Actinomycetes</taxon>
        <taxon>Pseudonocardiales</taxon>
        <taxon>Pseudonocardiaceae</taxon>
        <taxon>Solihabitans</taxon>
    </lineage>
</organism>
<gene>
    <name evidence="5" type="ORF">F0L68_31075</name>
</gene>
<evidence type="ECO:0000259" key="4">
    <source>
        <dbReference type="Pfam" id="PF00326"/>
    </source>
</evidence>
<dbReference type="SUPFAM" id="SSF53474">
    <property type="entry name" value="alpha/beta-Hydrolases"/>
    <property type="match status" value="1"/>
</dbReference>
<keyword evidence="6" id="KW-1185">Reference proteome</keyword>
<dbReference type="AlphaFoldDB" id="A0A5B2WRC3"/>
<evidence type="ECO:0000256" key="3">
    <source>
        <dbReference type="SAM" id="MobiDB-lite"/>
    </source>
</evidence>
<dbReference type="Proteomes" id="UP000323454">
    <property type="component" value="Unassembled WGS sequence"/>
</dbReference>
<dbReference type="Pfam" id="PF00326">
    <property type="entry name" value="Peptidase_S9"/>
    <property type="match status" value="1"/>
</dbReference>
<keyword evidence="1" id="KW-0378">Hydrolase</keyword>
<dbReference type="InterPro" id="IPR001375">
    <property type="entry name" value="Peptidase_S9_cat"/>
</dbReference>
<dbReference type="RefSeq" id="WP_149853420.1">
    <property type="nucleotide sequence ID" value="NZ_VUOB01000063.1"/>
</dbReference>
<proteinExistence type="predicted"/>
<comment type="caution">
    <text evidence="5">The sequence shown here is derived from an EMBL/GenBank/DDBJ whole genome shotgun (WGS) entry which is preliminary data.</text>
</comment>